<dbReference type="AlphaFoldDB" id="A0AAP0JPN7"/>
<keyword evidence="2" id="KW-1185">Reference proteome</keyword>
<sequence>MFLLHQWLRILEVELLVVTLVTRRRIWFWPRIRADLLGEIEATDITTIIISIIMIIMIGDRDPAT</sequence>
<protein>
    <submittedName>
        <fullName evidence="1">Uncharacterized protein</fullName>
    </submittedName>
</protein>
<proteinExistence type="predicted"/>
<evidence type="ECO:0000313" key="2">
    <source>
        <dbReference type="Proteomes" id="UP001417504"/>
    </source>
</evidence>
<dbReference type="EMBL" id="JBBNAE010000003">
    <property type="protein sequence ID" value="KAK9136740.1"/>
    <property type="molecule type" value="Genomic_DNA"/>
</dbReference>
<accession>A0AAP0JPN7</accession>
<organism evidence="1 2">
    <name type="scientific">Stephania japonica</name>
    <dbReference type="NCBI Taxonomy" id="461633"/>
    <lineage>
        <taxon>Eukaryota</taxon>
        <taxon>Viridiplantae</taxon>
        <taxon>Streptophyta</taxon>
        <taxon>Embryophyta</taxon>
        <taxon>Tracheophyta</taxon>
        <taxon>Spermatophyta</taxon>
        <taxon>Magnoliopsida</taxon>
        <taxon>Ranunculales</taxon>
        <taxon>Menispermaceae</taxon>
        <taxon>Menispermoideae</taxon>
        <taxon>Cissampelideae</taxon>
        <taxon>Stephania</taxon>
    </lineage>
</organism>
<reference evidence="1 2" key="1">
    <citation type="submission" date="2024-01" db="EMBL/GenBank/DDBJ databases">
        <title>Genome assemblies of Stephania.</title>
        <authorList>
            <person name="Yang L."/>
        </authorList>
    </citation>
    <scope>NUCLEOTIDE SEQUENCE [LARGE SCALE GENOMIC DNA]</scope>
    <source>
        <strain evidence="1">QJT</strain>
        <tissue evidence="1">Leaf</tissue>
    </source>
</reference>
<dbReference type="Proteomes" id="UP001417504">
    <property type="component" value="Unassembled WGS sequence"/>
</dbReference>
<name>A0AAP0JPN7_9MAGN</name>
<comment type="caution">
    <text evidence="1">The sequence shown here is derived from an EMBL/GenBank/DDBJ whole genome shotgun (WGS) entry which is preliminary data.</text>
</comment>
<evidence type="ECO:0000313" key="1">
    <source>
        <dbReference type="EMBL" id="KAK9136740.1"/>
    </source>
</evidence>
<gene>
    <name evidence="1" type="ORF">Sjap_007334</name>
</gene>